<accession>A0A8T0SI13</accession>
<keyword evidence="2" id="KW-0732">Signal</keyword>
<feature type="chain" id="PRO_5035751998" evidence="2">
    <location>
        <begin position="22"/>
        <end position="99"/>
    </location>
</feature>
<evidence type="ECO:0000256" key="2">
    <source>
        <dbReference type="SAM" id="SignalP"/>
    </source>
</evidence>
<evidence type="ECO:0000313" key="4">
    <source>
        <dbReference type="Proteomes" id="UP000823388"/>
    </source>
</evidence>
<evidence type="ECO:0000313" key="3">
    <source>
        <dbReference type="EMBL" id="KAG2596658.1"/>
    </source>
</evidence>
<evidence type="ECO:0000256" key="1">
    <source>
        <dbReference type="SAM" id="MobiDB-lite"/>
    </source>
</evidence>
<feature type="region of interest" description="Disordered" evidence="1">
    <location>
        <begin position="44"/>
        <end position="70"/>
    </location>
</feature>
<reference evidence="3" key="1">
    <citation type="submission" date="2020-05" db="EMBL/GenBank/DDBJ databases">
        <title>WGS assembly of Panicum virgatum.</title>
        <authorList>
            <person name="Lovell J.T."/>
            <person name="Jenkins J."/>
            <person name="Shu S."/>
            <person name="Juenger T.E."/>
            <person name="Schmutz J."/>
        </authorList>
    </citation>
    <scope>NUCLEOTIDE SEQUENCE</scope>
    <source>
        <strain evidence="3">AP13</strain>
    </source>
</reference>
<sequence length="99" mass="10262">MASIALLLSELLGGDSAGVLAAERYITGGGRLSPRDELLRPAVTEASAASPATKQKEQGPEKRDGEPLEDLAASRIEVDVMLASGLALGHGHGTRRLLC</sequence>
<gene>
    <name evidence="3" type="ORF">PVAP13_5KG177400</name>
</gene>
<protein>
    <submittedName>
        <fullName evidence="3">Uncharacterized protein</fullName>
    </submittedName>
</protein>
<feature type="compositionally biased region" description="Basic and acidic residues" evidence="1">
    <location>
        <begin position="54"/>
        <end position="66"/>
    </location>
</feature>
<dbReference type="EMBL" id="CM029045">
    <property type="protein sequence ID" value="KAG2596658.1"/>
    <property type="molecule type" value="Genomic_DNA"/>
</dbReference>
<name>A0A8T0SI13_PANVG</name>
<dbReference type="AlphaFoldDB" id="A0A8T0SI13"/>
<keyword evidence="4" id="KW-1185">Reference proteome</keyword>
<feature type="signal peptide" evidence="2">
    <location>
        <begin position="1"/>
        <end position="21"/>
    </location>
</feature>
<organism evidence="3 4">
    <name type="scientific">Panicum virgatum</name>
    <name type="common">Blackwell switchgrass</name>
    <dbReference type="NCBI Taxonomy" id="38727"/>
    <lineage>
        <taxon>Eukaryota</taxon>
        <taxon>Viridiplantae</taxon>
        <taxon>Streptophyta</taxon>
        <taxon>Embryophyta</taxon>
        <taxon>Tracheophyta</taxon>
        <taxon>Spermatophyta</taxon>
        <taxon>Magnoliopsida</taxon>
        <taxon>Liliopsida</taxon>
        <taxon>Poales</taxon>
        <taxon>Poaceae</taxon>
        <taxon>PACMAD clade</taxon>
        <taxon>Panicoideae</taxon>
        <taxon>Panicodae</taxon>
        <taxon>Paniceae</taxon>
        <taxon>Panicinae</taxon>
        <taxon>Panicum</taxon>
        <taxon>Panicum sect. Hiantes</taxon>
    </lineage>
</organism>
<proteinExistence type="predicted"/>
<comment type="caution">
    <text evidence="3">The sequence shown here is derived from an EMBL/GenBank/DDBJ whole genome shotgun (WGS) entry which is preliminary data.</text>
</comment>
<dbReference type="Proteomes" id="UP000823388">
    <property type="component" value="Chromosome 5K"/>
</dbReference>
<dbReference type="OrthoDB" id="690884at2759"/>